<dbReference type="RefSeq" id="WP_147744271.1">
    <property type="nucleotide sequence ID" value="NZ_VRUR01000002.1"/>
</dbReference>
<keyword evidence="3" id="KW-1185">Reference proteome</keyword>
<dbReference type="PROSITE" id="PS51257">
    <property type="entry name" value="PROKAR_LIPOPROTEIN"/>
    <property type="match status" value="1"/>
</dbReference>
<feature type="chain" id="PRO_5022734038" evidence="1">
    <location>
        <begin position="22"/>
        <end position="408"/>
    </location>
</feature>
<evidence type="ECO:0000313" key="3">
    <source>
        <dbReference type="Proteomes" id="UP000321456"/>
    </source>
</evidence>
<dbReference type="EMBL" id="VRUR01000002">
    <property type="protein sequence ID" value="TXN35539.1"/>
    <property type="molecule type" value="Genomic_DNA"/>
</dbReference>
<name>A0A5C8V318_9FLAO</name>
<gene>
    <name evidence="2" type="ORF">FVB32_13245</name>
</gene>
<reference evidence="2 3" key="1">
    <citation type="submission" date="2019-08" db="EMBL/GenBank/DDBJ databases">
        <title>Professor.</title>
        <authorList>
            <person name="Park J.S."/>
        </authorList>
    </citation>
    <scope>NUCLEOTIDE SEQUENCE [LARGE SCALE GENOMIC DNA]</scope>
    <source>
        <strain evidence="2 3">176CP5-101</strain>
    </source>
</reference>
<dbReference type="Proteomes" id="UP000321456">
    <property type="component" value="Unassembled WGS sequence"/>
</dbReference>
<accession>A0A5C8V318</accession>
<proteinExistence type="predicted"/>
<feature type="signal peptide" evidence="1">
    <location>
        <begin position="1"/>
        <end position="21"/>
    </location>
</feature>
<keyword evidence="1" id="KW-0732">Signal</keyword>
<organism evidence="2 3">
    <name type="scientific">Flagellimonas hymeniacidonis</name>
    <dbReference type="NCBI Taxonomy" id="2603628"/>
    <lineage>
        <taxon>Bacteria</taxon>
        <taxon>Pseudomonadati</taxon>
        <taxon>Bacteroidota</taxon>
        <taxon>Flavobacteriia</taxon>
        <taxon>Flavobacteriales</taxon>
        <taxon>Flavobacteriaceae</taxon>
        <taxon>Flagellimonas</taxon>
    </lineage>
</organism>
<protein>
    <submittedName>
        <fullName evidence="2">DUF4249 domain-containing protein</fullName>
    </submittedName>
</protein>
<comment type="caution">
    <text evidence="2">The sequence shown here is derived from an EMBL/GenBank/DDBJ whole genome shotgun (WGS) entry which is preliminary data.</text>
</comment>
<evidence type="ECO:0000313" key="2">
    <source>
        <dbReference type="EMBL" id="TXN35539.1"/>
    </source>
</evidence>
<dbReference type="Pfam" id="PF14054">
    <property type="entry name" value="DUF4249"/>
    <property type="match status" value="1"/>
</dbReference>
<sequence length="408" mass="46118">MVLLKKHFYFLVALVTSSLFVGCIEEFTPKTEEFSDFLVVEATITNEMKHQKIYLNRTYAFEDETPLPETNAQVMVLDGASNQHTFVESEPGVYTSTQPFNAVSAADYQLNITTQSGESFSSNRMELPKGSAIDSLYVERIVTDLGEEGVGIFVDNFNDQDASKNYRYEYVETYKIIAPDWNATTLINIPDIICPRTIKVGREREERTCYTSKSSNDIILASAENFDENRIRRFLVRFINRENYILSHRYSILVRQHVESNQAFSFYSALKEFSSSESVFSETQPGFLEGNLYSNSDTSNKVLGYFDVSKISEKRIFFNYEDLFPGEDLPPYADPCVKAAPKIAEGHGADPRCILASLVDLDLIRYVTDNPGYTGPQGEGGPFLTVPRICGDCTVLGTTEVPEFWTEQ</sequence>
<dbReference type="AlphaFoldDB" id="A0A5C8V318"/>
<evidence type="ECO:0000256" key="1">
    <source>
        <dbReference type="SAM" id="SignalP"/>
    </source>
</evidence>
<dbReference type="InterPro" id="IPR025345">
    <property type="entry name" value="DUF4249"/>
</dbReference>